<name>A0ABV0JWI0_9CYAN</name>
<evidence type="ECO:0000313" key="2">
    <source>
        <dbReference type="Proteomes" id="UP001442494"/>
    </source>
</evidence>
<evidence type="ECO:0000313" key="1">
    <source>
        <dbReference type="EMBL" id="MEP0867797.1"/>
    </source>
</evidence>
<gene>
    <name evidence="1" type="ORF">NDI37_25455</name>
</gene>
<protein>
    <submittedName>
        <fullName evidence="1">Uncharacterized protein</fullName>
    </submittedName>
</protein>
<reference evidence="1 2" key="1">
    <citation type="submission" date="2022-04" db="EMBL/GenBank/DDBJ databases">
        <title>Positive selection, recombination, and allopatry shape intraspecific diversity of widespread and dominant cyanobacteria.</title>
        <authorList>
            <person name="Wei J."/>
            <person name="Shu W."/>
            <person name="Hu C."/>
        </authorList>
    </citation>
    <scope>NUCLEOTIDE SEQUENCE [LARGE SCALE GENOMIC DNA]</scope>
    <source>
        <strain evidence="1 2">GB2-A5</strain>
    </source>
</reference>
<sequence>MPDQRTLLKQKPSLYMLSYLGFQVNKAIEKGYGNEISFKDVYKGLEERKLFEILDEKLSGVLDISPFWKGSEAAFPGLLNQRNGILNVLSDIALVVEGKEERKFGIKSSGLSLLMAYILEAIQQKSWID</sequence>
<keyword evidence="2" id="KW-1185">Reference proteome</keyword>
<accession>A0ABV0JWI0</accession>
<proteinExistence type="predicted"/>
<dbReference type="Proteomes" id="UP001442494">
    <property type="component" value="Unassembled WGS sequence"/>
</dbReference>
<comment type="caution">
    <text evidence="1">The sequence shown here is derived from an EMBL/GenBank/DDBJ whole genome shotgun (WGS) entry which is preliminary data.</text>
</comment>
<dbReference type="RefSeq" id="WP_190416989.1">
    <property type="nucleotide sequence ID" value="NZ_JAMPKK010000088.1"/>
</dbReference>
<organism evidence="1 2">
    <name type="scientific">Funiculus sociatus GB2-A5</name>
    <dbReference type="NCBI Taxonomy" id="2933946"/>
    <lineage>
        <taxon>Bacteria</taxon>
        <taxon>Bacillati</taxon>
        <taxon>Cyanobacteriota</taxon>
        <taxon>Cyanophyceae</taxon>
        <taxon>Coleofasciculales</taxon>
        <taxon>Coleofasciculaceae</taxon>
        <taxon>Funiculus</taxon>
    </lineage>
</organism>
<dbReference type="EMBL" id="JAMPKK010000088">
    <property type="protein sequence ID" value="MEP0867797.1"/>
    <property type="molecule type" value="Genomic_DNA"/>
</dbReference>